<name>A0A7W4YYX1_9ACTN</name>
<dbReference type="InterPro" id="IPR005693">
    <property type="entry name" value="Mce"/>
</dbReference>
<dbReference type="GO" id="GO:0005576">
    <property type="term" value="C:extracellular region"/>
    <property type="evidence" value="ECO:0007669"/>
    <property type="project" value="TreeGrafter"/>
</dbReference>
<dbReference type="AlphaFoldDB" id="A0A7W4YYX1"/>
<dbReference type="InterPro" id="IPR003399">
    <property type="entry name" value="Mce/MlaD"/>
</dbReference>
<dbReference type="NCBIfam" id="TIGR00996">
    <property type="entry name" value="Mtu_fam_mce"/>
    <property type="match status" value="1"/>
</dbReference>
<feature type="domain" description="Mammalian cell entry C-terminal" evidence="3">
    <location>
        <begin position="114"/>
        <end position="293"/>
    </location>
</feature>
<accession>A0A7W4YYX1</accession>
<evidence type="ECO:0000313" key="5">
    <source>
        <dbReference type="Proteomes" id="UP000589626"/>
    </source>
</evidence>
<gene>
    <name evidence="4" type="ORF">FHU40_000168</name>
</gene>
<dbReference type="EMBL" id="JACHWR010000001">
    <property type="protein sequence ID" value="MBB3040367.1"/>
    <property type="molecule type" value="Genomic_DNA"/>
</dbReference>
<dbReference type="RefSeq" id="WP_183590410.1">
    <property type="nucleotide sequence ID" value="NZ_JACHWR010000001.1"/>
</dbReference>
<dbReference type="PANTHER" id="PTHR33371">
    <property type="entry name" value="INTERMEMBRANE PHOSPHOLIPID TRANSPORT SYSTEM BINDING PROTEIN MLAD-RELATED"/>
    <property type="match status" value="1"/>
</dbReference>
<dbReference type="Pfam" id="PF11887">
    <property type="entry name" value="Mce4_CUP1"/>
    <property type="match status" value="1"/>
</dbReference>
<sequence>MSHALRRGLVTALVVTMVVAGALGARMMLRTEPITVVALFDSTVGLYPGSDVQVLGVPVGKVTVVTAEGESVRVTMEIDEDQPIAADTKAVIIAPTMVSDRFVQMTEPWVEGSGAKLSSGTVIARKDTAVPVEIDDLYAGLKDMAEALGPRGANRNGALTRLLEVGADNLDGQGENLNTMIREFGKASATLSNVDDSFFSMLANLDQLNQMLVANDSAVLKVSNQFADVAGYLADDRDDMGRMAKNLAGAMAVLDDFIEENRANLRSSVKQLVPTAKALKKQQQSLDEMIKLAPLLLHNLSDAYVPEQNVIAGRGNVNEVSLWSTDGLTAQTSRKAPPTMLGGAGEEGRR</sequence>
<feature type="domain" description="Mce/MlaD" evidence="2">
    <location>
        <begin position="33"/>
        <end position="107"/>
    </location>
</feature>
<protein>
    <submittedName>
        <fullName evidence="4">Virulence factor Mce-like protein</fullName>
    </submittedName>
</protein>
<dbReference type="PANTHER" id="PTHR33371:SF4">
    <property type="entry name" value="INTERMEMBRANE PHOSPHOLIPID TRANSPORT SYSTEM BINDING PROTEIN MLAD"/>
    <property type="match status" value="1"/>
</dbReference>
<dbReference type="Proteomes" id="UP000589626">
    <property type="component" value="Unassembled WGS sequence"/>
</dbReference>
<keyword evidence="5" id="KW-1185">Reference proteome</keyword>
<evidence type="ECO:0000313" key="4">
    <source>
        <dbReference type="EMBL" id="MBB3040367.1"/>
    </source>
</evidence>
<evidence type="ECO:0000256" key="1">
    <source>
        <dbReference type="SAM" id="MobiDB-lite"/>
    </source>
</evidence>
<dbReference type="InterPro" id="IPR024516">
    <property type="entry name" value="Mce_C"/>
</dbReference>
<dbReference type="InterPro" id="IPR052336">
    <property type="entry name" value="MlaD_Phospholipid_Transporter"/>
</dbReference>
<evidence type="ECO:0000259" key="2">
    <source>
        <dbReference type="Pfam" id="PF02470"/>
    </source>
</evidence>
<dbReference type="Pfam" id="PF02470">
    <property type="entry name" value="MlaD"/>
    <property type="match status" value="1"/>
</dbReference>
<evidence type="ECO:0000259" key="3">
    <source>
        <dbReference type="Pfam" id="PF11887"/>
    </source>
</evidence>
<proteinExistence type="predicted"/>
<organism evidence="4 5">
    <name type="scientific">Nocardioides soli</name>
    <dbReference type="NCBI Taxonomy" id="1036020"/>
    <lineage>
        <taxon>Bacteria</taxon>
        <taxon>Bacillati</taxon>
        <taxon>Actinomycetota</taxon>
        <taxon>Actinomycetes</taxon>
        <taxon>Propionibacteriales</taxon>
        <taxon>Nocardioidaceae</taxon>
        <taxon>Nocardioides</taxon>
    </lineage>
</organism>
<reference evidence="4 5" key="1">
    <citation type="submission" date="2020-08" db="EMBL/GenBank/DDBJ databases">
        <title>Sequencing the genomes of 1000 actinobacteria strains.</title>
        <authorList>
            <person name="Klenk H.-P."/>
        </authorList>
    </citation>
    <scope>NUCLEOTIDE SEQUENCE [LARGE SCALE GENOMIC DNA]</scope>
    <source>
        <strain evidence="4 5">DSM 105498</strain>
    </source>
</reference>
<feature type="region of interest" description="Disordered" evidence="1">
    <location>
        <begin position="328"/>
        <end position="350"/>
    </location>
</feature>
<comment type="caution">
    <text evidence="4">The sequence shown here is derived from an EMBL/GenBank/DDBJ whole genome shotgun (WGS) entry which is preliminary data.</text>
</comment>